<dbReference type="InterPro" id="IPR051534">
    <property type="entry name" value="CBASS_pafABC_assoc_protein"/>
</dbReference>
<gene>
    <name evidence="2" type="ORF">AACT_1884</name>
</gene>
<keyword evidence="3" id="KW-1185">Reference proteome</keyword>
<name>A0A6M8EG85_9BACT</name>
<reference evidence="2 3" key="1">
    <citation type="submission" date="2019-08" db="EMBL/GenBank/DDBJ databases">
        <title>Complete genome sequence of Arcobacter acticola.</title>
        <authorList>
            <person name="Miller W."/>
        </authorList>
    </citation>
    <scope>NUCLEOTIDE SEQUENCE [LARGE SCALE GENOMIC DNA]</scope>
    <source>
        <strain evidence="2 3">KCTC 52212</strain>
    </source>
</reference>
<dbReference type="Pfam" id="PF13280">
    <property type="entry name" value="WYL"/>
    <property type="match status" value="1"/>
</dbReference>
<sequence>MNLDKKESIESHLVDIIINKLLSKMKMDFSIRINRLSAILELLNKGYDLSTPNLVERLGVSKKIIQSDFKDYILPLFVDDKIYYNYSSKTYKAKNNFLTKTLFSSDELAIIAILKNKSKDKYSDVDLSPKVDSLFLKFEDELTNKLYQTSSIEKIDNFKNEIIQIKNAIESKSIIKCFYNKKNREIYPLKILNLEGFWYLIIFEPIDNKIKTFHLNTIKDIEVLHSNFRFDEEKINSFENAISAYYKPENEPILVQLFLDKEVSRYVMRKPLNKSQRVLKIYDDESCDIELMITDYMEIIPTIQRYLPFIGVIEPDKLKSKVKENIDLYLKRFE</sequence>
<evidence type="ECO:0000259" key="1">
    <source>
        <dbReference type="Pfam" id="PF13280"/>
    </source>
</evidence>
<dbReference type="AlphaFoldDB" id="A0A6M8EG85"/>
<dbReference type="PANTHER" id="PTHR34580:SF3">
    <property type="entry name" value="PROTEIN PAFB"/>
    <property type="match status" value="1"/>
</dbReference>
<evidence type="ECO:0000313" key="2">
    <source>
        <dbReference type="EMBL" id="QKE29032.1"/>
    </source>
</evidence>
<accession>A0A6M8EG85</accession>
<dbReference type="RefSeq" id="WP_172126589.1">
    <property type="nucleotide sequence ID" value="NZ_CP042652.1"/>
</dbReference>
<dbReference type="PANTHER" id="PTHR34580">
    <property type="match status" value="1"/>
</dbReference>
<dbReference type="Proteomes" id="UP000503483">
    <property type="component" value="Chromosome"/>
</dbReference>
<organism evidence="2 3">
    <name type="scientific">Arcobacter acticola</name>
    <dbReference type="NCBI Taxonomy" id="1849015"/>
    <lineage>
        <taxon>Bacteria</taxon>
        <taxon>Pseudomonadati</taxon>
        <taxon>Campylobacterota</taxon>
        <taxon>Epsilonproteobacteria</taxon>
        <taxon>Campylobacterales</taxon>
        <taxon>Arcobacteraceae</taxon>
        <taxon>Arcobacter</taxon>
    </lineage>
</organism>
<evidence type="ECO:0000313" key="3">
    <source>
        <dbReference type="Proteomes" id="UP000503483"/>
    </source>
</evidence>
<dbReference type="KEGG" id="paco:AACT_1884"/>
<feature type="domain" description="WYL" evidence="1">
    <location>
        <begin position="164"/>
        <end position="223"/>
    </location>
</feature>
<protein>
    <submittedName>
        <fullName evidence="2">Transcriptional regulator, YafY family</fullName>
    </submittedName>
</protein>
<dbReference type="EMBL" id="CP042652">
    <property type="protein sequence ID" value="QKE29032.1"/>
    <property type="molecule type" value="Genomic_DNA"/>
</dbReference>
<dbReference type="InterPro" id="IPR026881">
    <property type="entry name" value="WYL_dom"/>
</dbReference>
<dbReference type="PROSITE" id="PS52050">
    <property type="entry name" value="WYL"/>
    <property type="match status" value="1"/>
</dbReference>
<proteinExistence type="predicted"/>